<reference evidence="1" key="1">
    <citation type="submission" date="2021-06" db="EMBL/GenBank/DDBJ databases">
        <authorList>
            <person name="Hodson N. C."/>
            <person name="Mongue J. A."/>
            <person name="Jaron S. K."/>
        </authorList>
    </citation>
    <scope>NUCLEOTIDE SEQUENCE</scope>
</reference>
<dbReference type="AlphaFoldDB" id="A0A8J2LKU5"/>
<proteinExistence type="predicted"/>
<comment type="caution">
    <text evidence="1">The sequence shown here is derived from an EMBL/GenBank/DDBJ whole genome shotgun (WGS) entry which is preliminary data.</text>
</comment>
<dbReference type="EMBL" id="CAJVCH010568916">
    <property type="protein sequence ID" value="CAG7833186.1"/>
    <property type="molecule type" value="Genomic_DNA"/>
</dbReference>
<name>A0A8J2LKU5_9HEXA</name>
<evidence type="ECO:0000313" key="2">
    <source>
        <dbReference type="Proteomes" id="UP000708208"/>
    </source>
</evidence>
<dbReference type="Proteomes" id="UP000708208">
    <property type="component" value="Unassembled WGS sequence"/>
</dbReference>
<evidence type="ECO:0000313" key="1">
    <source>
        <dbReference type="EMBL" id="CAG7833186.1"/>
    </source>
</evidence>
<sequence>MTALPNLWNTGFSCYTDPPGECLPFRLYVNAGPTGGDYERIVRHPVVEYTYPALVAMERAPFDYARFKMGGSDRKMTKSNAWWCTQEAHPKWDQDSNAYNFGVVHFAKAILLTETNQPMKFAQPGQEIKGPCRICQNSYLYASVTLRASRQRGSTDLFRQ</sequence>
<protein>
    <submittedName>
        <fullName evidence="1">Uncharacterized protein</fullName>
    </submittedName>
</protein>
<organism evidence="1 2">
    <name type="scientific">Allacma fusca</name>
    <dbReference type="NCBI Taxonomy" id="39272"/>
    <lineage>
        <taxon>Eukaryota</taxon>
        <taxon>Metazoa</taxon>
        <taxon>Ecdysozoa</taxon>
        <taxon>Arthropoda</taxon>
        <taxon>Hexapoda</taxon>
        <taxon>Collembola</taxon>
        <taxon>Symphypleona</taxon>
        <taxon>Sminthuridae</taxon>
        <taxon>Allacma</taxon>
    </lineage>
</organism>
<keyword evidence="2" id="KW-1185">Reference proteome</keyword>
<gene>
    <name evidence="1" type="ORF">AFUS01_LOCUS42829</name>
</gene>
<accession>A0A8J2LKU5</accession>